<feature type="transmembrane region" description="Helical" evidence="8">
    <location>
        <begin position="392"/>
        <end position="414"/>
    </location>
</feature>
<dbReference type="SUPFAM" id="SSF90123">
    <property type="entry name" value="ABC transporter transmembrane region"/>
    <property type="match status" value="1"/>
</dbReference>
<protein>
    <submittedName>
        <fullName evidence="12">Toxin RTX-I translocation ATP-binding protein</fullName>
    </submittedName>
</protein>
<dbReference type="EMBL" id="CP053069">
    <property type="protein sequence ID" value="QJR11007.1"/>
    <property type="molecule type" value="Genomic_DNA"/>
</dbReference>
<feature type="domain" description="Peptidase C39" evidence="11">
    <location>
        <begin position="17"/>
        <end position="136"/>
    </location>
</feature>
<name>A0A6M4GZN8_9PROT</name>
<dbReference type="AlphaFoldDB" id="A0A6M4GZN8"/>
<dbReference type="Proteomes" id="UP000501534">
    <property type="component" value="Chromosome"/>
</dbReference>
<evidence type="ECO:0000259" key="9">
    <source>
        <dbReference type="PROSITE" id="PS50893"/>
    </source>
</evidence>
<dbReference type="GO" id="GO:0016887">
    <property type="term" value="F:ATP hydrolysis activity"/>
    <property type="evidence" value="ECO:0007669"/>
    <property type="project" value="InterPro"/>
</dbReference>
<evidence type="ECO:0000256" key="4">
    <source>
        <dbReference type="ARBA" id="ARBA00022741"/>
    </source>
</evidence>
<organism evidence="12 13">
    <name type="scientific">Usitatibacter rugosus</name>
    <dbReference type="NCBI Taxonomy" id="2732067"/>
    <lineage>
        <taxon>Bacteria</taxon>
        <taxon>Pseudomonadati</taxon>
        <taxon>Pseudomonadota</taxon>
        <taxon>Betaproteobacteria</taxon>
        <taxon>Nitrosomonadales</taxon>
        <taxon>Usitatibacteraceae</taxon>
        <taxon>Usitatibacter</taxon>
    </lineage>
</organism>
<dbReference type="PANTHER" id="PTHR24221">
    <property type="entry name" value="ATP-BINDING CASSETTE SUB-FAMILY B"/>
    <property type="match status" value="1"/>
</dbReference>
<dbReference type="GO" id="GO:0140359">
    <property type="term" value="F:ABC-type transporter activity"/>
    <property type="evidence" value="ECO:0007669"/>
    <property type="project" value="InterPro"/>
</dbReference>
<keyword evidence="7 8" id="KW-0472">Membrane</keyword>
<dbReference type="CDD" id="cd18567">
    <property type="entry name" value="ABC_6TM_CvaB_RaxB_like"/>
    <property type="match status" value="1"/>
</dbReference>
<dbReference type="CDD" id="cd02419">
    <property type="entry name" value="Peptidase_C39C"/>
    <property type="match status" value="1"/>
</dbReference>
<evidence type="ECO:0000256" key="5">
    <source>
        <dbReference type="ARBA" id="ARBA00022840"/>
    </source>
</evidence>
<comment type="subcellular location">
    <subcellularLocation>
        <location evidence="1">Cell membrane</location>
        <topology evidence="1">Multi-pass membrane protein</topology>
    </subcellularLocation>
</comment>
<dbReference type="GO" id="GO:0034040">
    <property type="term" value="F:ATPase-coupled lipid transmembrane transporter activity"/>
    <property type="evidence" value="ECO:0007669"/>
    <property type="project" value="TreeGrafter"/>
</dbReference>
<dbReference type="InterPro" id="IPR033838">
    <property type="entry name" value="CvaB_peptidase"/>
</dbReference>
<keyword evidence="2" id="KW-1003">Cell membrane</keyword>
<dbReference type="KEGG" id="uru:DSM104443_02078"/>
<dbReference type="GO" id="GO:0008234">
    <property type="term" value="F:cysteine-type peptidase activity"/>
    <property type="evidence" value="ECO:0007669"/>
    <property type="project" value="InterPro"/>
</dbReference>
<evidence type="ECO:0000256" key="8">
    <source>
        <dbReference type="SAM" id="Phobius"/>
    </source>
</evidence>
<dbReference type="PROSITE" id="PS00211">
    <property type="entry name" value="ABC_TRANSPORTER_1"/>
    <property type="match status" value="1"/>
</dbReference>
<feature type="transmembrane region" description="Helical" evidence="8">
    <location>
        <begin position="420"/>
        <end position="441"/>
    </location>
</feature>
<dbReference type="SUPFAM" id="SSF52540">
    <property type="entry name" value="P-loop containing nucleoside triphosphate hydrolases"/>
    <property type="match status" value="1"/>
</dbReference>
<keyword evidence="3 8" id="KW-0812">Transmembrane</keyword>
<feature type="domain" description="ABC transmembrane type-1" evidence="10">
    <location>
        <begin position="170"/>
        <end position="449"/>
    </location>
</feature>
<reference evidence="12 13" key="1">
    <citation type="submission" date="2020-04" db="EMBL/GenBank/DDBJ databases">
        <title>Usitatibacter rugosus gen. nov., sp. nov. and Usitatibacter palustris sp. nov., novel members of Usitatibacteraceae fam. nov. within the order Nitrosomonadales isolated from soil.</title>
        <authorList>
            <person name="Huber K.J."/>
            <person name="Neumann-Schaal M."/>
            <person name="Geppert A."/>
            <person name="Luckner M."/>
            <person name="Wanner G."/>
            <person name="Overmann J."/>
        </authorList>
    </citation>
    <scope>NUCLEOTIDE SEQUENCE [LARGE SCALE GENOMIC DNA]</scope>
    <source>
        <strain evidence="12 13">0125_3</strain>
    </source>
</reference>
<dbReference type="InterPro" id="IPR005074">
    <property type="entry name" value="Peptidase_C39"/>
</dbReference>
<dbReference type="PROSITE" id="PS50929">
    <property type="entry name" value="ABC_TM1F"/>
    <property type="match status" value="1"/>
</dbReference>
<dbReference type="InterPro" id="IPR036640">
    <property type="entry name" value="ABC1_TM_sf"/>
</dbReference>
<feature type="transmembrane region" description="Helical" evidence="8">
    <location>
        <begin position="170"/>
        <end position="191"/>
    </location>
</feature>
<evidence type="ECO:0000256" key="3">
    <source>
        <dbReference type="ARBA" id="ARBA00022692"/>
    </source>
</evidence>
<dbReference type="InterPro" id="IPR003593">
    <property type="entry name" value="AAA+_ATPase"/>
</dbReference>
<accession>A0A6M4GZN8</accession>
<dbReference type="RefSeq" id="WP_171091970.1">
    <property type="nucleotide sequence ID" value="NZ_CP053069.1"/>
</dbReference>
<evidence type="ECO:0000259" key="10">
    <source>
        <dbReference type="PROSITE" id="PS50929"/>
    </source>
</evidence>
<keyword evidence="13" id="KW-1185">Reference proteome</keyword>
<evidence type="ECO:0000256" key="6">
    <source>
        <dbReference type="ARBA" id="ARBA00022989"/>
    </source>
</evidence>
<dbReference type="Pfam" id="PF00664">
    <property type="entry name" value="ABC_membrane"/>
    <property type="match status" value="1"/>
</dbReference>
<gene>
    <name evidence="12" type="primary">apxIB_1</name>
    <name evidence="12" type="ORF">DSM104443_02078</name>
</gene>
<keyword evidence="6 8" id="KW-1133">Transmembrane helix</keyword>
<dbReference type="Gene3D" id="1.20.1560.10">
    <property type="entry name" value="ABC transporter type 1, transmembrane domain"/>
    <property type="match status" value="1"/>
</dbReference>
<dbReference type="Gene3D" id="3.40.50.300">
    <property type="entry name" value="P-loop containing nucleotide triphosphate hydrolases"/>
    <property type="match status" value="1"/>
</dbReference>
<dbReference type="GO" id="GO:0005886">
    <property type="term" value="C:plasma membrane"/>
    <property type="evidence" value="ECO:0007669"/>
    <property type="project" value="UniProtKB-SubCell"/>
</dbReference>
<evidence type="ECO:0000256" key="1">
    <source>
        <dbReference type="ARBA" id="ARBA00004651"/>
    </source>
</evidence>
<dbReference type="Pfam" id="PF03412">
    <property type="entry name" value="Peptidase_C39"/>
    <property type="match status" value="1"/>
</dbReference>
<feature type="domain" description="ABC transporter" evidence="9">
    <location>
        <begin position="485"/>
        <end position="691"/>
    </location>
</feature>
<evidence type="ECO:0000313" key="12">
    <source>
        <dbReference type="EMBL" id="QJR11007.1"/>
    </source>
</evidence>
<dbReference type="GO" id="GO:0006508">
    <property type="term" value="P:proteolysis"/>
    <property type="evidence" value="ECO:0007669"/>
    <property type="project" value="InterPro"/>
</dbReference>
<evidence type="ECO:0000256" key="2">
    <source>
        <dbReference type="ARBA" id="ARBA00022475"/>
    </source>
</evidence>
<proteinExistence type="predicted"/>
<evidence type="ECO:0000259" key="11">
    <source>
        <dbReference type="PROSITE" id="PS50990"/>
    </source>
</evidence>
<dbReference type="InterPro" id="IPR011527">
    <property type="entry name" value="ABC1_TM_dom"/>
</dbReference>
<dbReference type="PANTHER" id="PTHR24221:SF606">
    <property type="entry name" value="COLICIN V SECRETION-PROCESSING ATP-BINDING PROTEIN"/>
    <property type="match status" value="1"/>
</dbReference>
<feature type="transmembrane region" description="Helical" evidence="8">
    <location>
        <begin position="203"/>
        <end position="224"/>
    </location>
</feature>
<keyword evidence="5 12" id="KW-0067">ATP-binding</keyword>
<keyword evidence="4" id="KW-0547">Nucleotide-binding</keyword>
<dbReference type="InterPro" id="IPR017871">
    <property type="entry name" value="ABC_transporter-like_CS"/>
</dbReference>
<dbReference type="InterPro" id="IPR003439">
    <property type="entry name" value="ABC_transporter-like_ATP-bd"/>
</dbReference>
<evidence type="ECO:0000313" key="13">
    <source>
        <dbReference type="Proteomes" id="UP000501534"/>
    </source>
</evidence>
<dbReference type="InterPro" id="IPR027417">
    <property type="entry name" value="P-loop_NTPase"/>
</dbReference>
<feature type="transmembrane region" description="Helical" evidence="8">
    <location>
        <begin position="301"/>
        <end position="320"/>
    </location>
</feature>
<dbReference type="PROSITE" id="PS50893">
    <property type="entry name" value="ABC_TRANSPORTER_2"/>
    <property type="match status" value="1"/>
</dbReference>
<evidence type="ECO:0000256" key="7">
    <source>
        <dbReference type="ARBA" id="ARBA00023136"/>
    </source>
</evidence>
<dbReference type="InterPro" id="IPR039421">
    <property type="entry name" value="Type_1_exporter"/>
</dbReference>
<dbReference type="SMART" id="SM00382">
    <property type="entry name" value="AAA"/>
    <property type="match status" value="1"/>
</dbReference>
<dbReference type="Gene3D" id="3.90.70.10">
    <property type="entry name" value="Cysteine proteinases"/>
    <property type="match status" value="1"/>
</dbReference>
<dbReference type="Pfam" id="PF00005">
    <property type="entry name" value="ABC_tran"/>
    <property type="match status" value="1"/>
</dbReference>
<dbReference type="GO" id="GO:0005524">
    <property type="term" value="F:ATP binding"/>
    <property type="evidence" value="ECO:0007669"/>
    <property type="project" value="UniProtKB-KW"/>
</dbReference>
<dbReference type="PROSITE" id="PS50990">
    <property type="entry name" value="PEPTIDASE_C39"/>
    <property type="match status" value="1"/>
</dbReference>
<sequence>MGFFSELLRPGTPVILQSEAPECGIACIAMIASHHGHLTDLSAMRLRLSPSLKGVTLKHLAQIGEAMGMTSRGVQVPLESLGKLNLPAILHWDMNHFVVLTEVSGKRLTVHDPARGKRVLTLDEASKHFTGVAMEFTPTQTFQKKDERERIRSWQLLGVASGLKGTIAQILMLSFALEVFAIAMPFFLQLVVDRVVVGRDRDLLTVLGLAFIVLVVISVAVTAVRAWVGVYLSTNINLKLLTTLFSHMLRLPLAWFEKRNIGDIVSKFRSVDAIQRTLTTTFVETAVDGVMVILTLVVMSYYSLTLTLIVVGAATIYALARWTFYYPQRYATDEQLAHEARSSTHFIETLRGMMAIKLNLRESERRTSYQNLAVDQTNAGVKVQNVGILQRASYGLIFGVENVLVIWLGAIAVMESKFTVGMLYAFIGFKLVFLTRIVNLVDKWNDFRMLDLHAERIADIALAEEEKANQTAGAIATIEHGPLTVEAKDLGFAYGPEGFTFRHVNLQITPGETVAIVGPSGCGKTTLIKVLLGLLPPTEGQILVNGRDLRDWDLAQYRRRIGAVMQDDQLFVGTIEDNISFFDPEHDPERVRECARVAMLHEDTSKMAMGYNTIVGSLGVALSGGQKQRLLLARALYRKPSTLFLDEAFDQLDLALEKLIAKELSQAGITVVVVSHRPHTAENATRSISLS</sequence>